<evidence type="ECO:0000259" key="4">
    <source>
        <dbReference type="PROSITE" id="PS51118"/>
    </source>
</evidence>
<dbReference type="PANTHER" id="PTHR33204">
    <property type="entry name" value="TRANSCRIPTIONAL REGULATOR, MARR FAMILY"/>
    <property type="match status" value="1"/>
</dbReference>
<keyword evidence="2" id="KW-0238">DNA-binding</keyword>
<dbReference type="EMBL" id="JAPNTZ010000001">
    <property type="protein sequence ID" value="MCY1136670.1"/>
    <property type="molecule type" value="Genomic_DNA"/>
</dbReference>
<evidence type="ECO:0000256" key="3">
    <source>
        <dbReference type="ARBA" id="ARBA00023163"/>
    </source>
</evidence>
<dbReference type="Gene3D" id="1.10.10.10">
    <property type="entry name" value="Winged helix-like DNA-binding domain superfamily/Winged helix DNA-binding domain"/>
    <property type="match status" value="1"/>
</dbReference>
<keyword evidence="6" id="KW-1185">Reference proteome</keyword>
<reference evidence="5" key="1">
    <citation type="submission" date="2022-11" db="EMBL/GenBank/DDBJ databases">
        <authorList>
            <person name="Somphong A."/>
            <person name="Phongsopitanun W."/>
        </authorList>
    </citation>
    <scope>NUCLEOTIDE SEQUENCE</scope>
    <source>
        <strain evidence="5">Pm04-4</strain>
    </source>
</reference>
<dbReference type="InterPro" id="IPR036390">
    <property type="entry name" value="WH_DNA-bd_sf"/>
</dbReference>
<proteinExistence type="predicted"/>
<organism evidence="5 6">
    <name type="scientific">Paractinoplanes pyxinae</name>
    <dbReference type="NCBI Taxonomy" id="2997416"/>
    <lineage>
        <taxon>Bacteria</taxon>
        <taxon>Bacillati</taxon>
        <taxon>Actinomycetota</taxon>
        <taxon>Actinomycetes</taxon>
        <taxon>Micromonosporales</taxon>
        <taxon>Micromonosporaceae</taxon>
        <taxon>Paractinoplanes</taxon>
    </lineage>
</organism>
<evidence type="ECO:0000313" key="6">
    <source>
        <dbReference type="Proteomes" id="UP001151002"/>
    </source>
</evidence>
<keyword evidence="3" id="KW-0804">Transcription</keyword>
<dbReference type="InterPro" id="IPR002577">
    <property type="entry name" value="HTH_HxlR"/>
</dbReference>
<comment type="caution">
    <text evidence="5">The sequence shown here is derived from an EMBL/GenBank/DDBJ whole genome shotgun (WGS) entry which is preliminary data.</text>
</comment>
<dbReference type="Proteomes" id="UP001151002">
    <property type="component" value="Unassembled WGS sequence"/>
</dbReference>
<dbReference type="RefSeq" id="WP_267560435.1">
    <property type="nucleotide sequence ID" value="NZ_JAPNTZ010000001.1"/>
</dbReference>
<evidence type="ECO:0000256" key="1">
    <source>
        <dbReference type="ARBA" id="ARBA00023015"/>
    </source>
</evidence>
<name>A0ABT4AR02_9ACTN</name>
<keyword evidence="1" id="KW-0805">Transcription regulation</keyword>
<protein>
    <submittedName>
        <fullName evidence="5">Helix-turn-helix domain-containing protein</fullName>
    </submittedName>
</protein>
<dbReference type="PROSITE" id="PS51118">
    <property type="entry name" value="HTH_HXLR"/>
    <property type="match status" value="1"/>
</dbReference>
<dbReference type="SUPFAM" id="SSF46785">
    <property type="entry name" value="Winged helix' DNA-binding domain"/>
    <property type="match status" value="1"/>
</dbReference>
<sequence>MQRSADPEVACPVAPVVDIVFSRWTTPILWALHEYGRQRFVELERRLTSITPKVLTQRLRQLERDGLVARTYYAEVPPRVEYEITELGAGLGPLFAHLATWADANLPAVERARNAYDARSRA</sequence>
<feature type="domain" description="HTH hxlR-type" evidence="4">
    <location>
        <begin position="11"/>
        <end position="110"/>
    </location>
</feature>
<dbReference type="InterPro" id="IPR036388">
    <property type="entry name" value="WH-like_DNA-bd_sf"/>
</dbReference>
<accession>A0ABT4AR02</accession>
<evidence type="ECO:0000313" key="5">
    <source>
        <dbReference type="EMBL" id="MCY1136670.1"/>
    </source>
</evidence>
<dbReference type="Pfam" id="PF01638">
    <property type="entry name" value="HxlR"/>
    <property type="match status" value="1"/>
</dbReference>
<evidence type="ECO:0000256" key="2">
    <source>
        <dbReference type="ARBA" id="ARBA00023125"/>
    </source>
</evidence>
<gene>
    <name evidence="5" type="ORF">OWR29_01570</name>
</gene>